<name>A0AAD4G5V9_BOLED</name>
<gene>
    <name evidence="2" type="ORF">L210DRAFT_935610</name>
</gene>
<organism evidence="2 3">
    <name type="scientific">Boletus edulis BED1</name>
    <dbReference type="NCBI Taxonomy" id="1328754"/>
    <lineage>
        <taxon>Eukaryota</taxon>
        <taxon>Fungi</taxon>
        <taxon>Dikarya</taxon>
        <taxon>Basidiomycota</taxon>
        <taxon>Agaricomycotina</taxon>
        <taxon>Agaricomycetes</taxon>
        <taxon>Agaricomycetidae</taxon>
        <taxon>Boletales</taxon>
        <taxon>Boletineae</taxon>
        <taxon>Boletaceae</taxon>
        <taxon>Boletoideae</taxon>
        <taxon>Boletus</taxon>
    </lineage>
</organism>
<reference evidence="2" key="1">
    <citation type="submission" date="2019-10" db="EMBL/GenBank/DDBJ databases">
        <authorList>
            <consortium name="DOE Joint Genome Institute"/>
            <person name="Kuo A."/>
            <person name="Miyauchi S."/>
            <person name="Kiss E."/>
            <person name="Drula E."/>
            <person name="Kohler A."/>
            <person name="Sanchez-Garcia M."/>
            <person name="Andreopoulos B."/>
            <person name="Barry K.W."/>
            <person name="Bonito G."/>
            <person name="Buee M."/>
            <person name="Carver A."/>
            <person name="Chen C."/>
            <person name="Cichocki N."/>
            <person name="Clum A."/>
            <person name="Culley D."/>
            <person name="Crous P.W."/>
            <person name="Fauchery L."/>
            <person name="Girlanda M."/>
            <person name="Hayes R."/>
            <person name="Keri Z."/>
            <person name="LaButti K."/>
            <person name="Lipzen A."/>
            <person name="Lombard V."/>
            <person name="Magnuson J."/>
            <person name="Maillard F."/>
            <person name="Morin E."/>
            <person name="Murat C."/>
            <person name="Nolan M."/>
            <person name="Ohm R."/>
            <person name="Pangilinan J."/>
            <person name="Pereira M."/>
            <person name="Perotto S."/>
            <person name="Peter M."/>
            <person name="Riley R."/>
            <person name="Sitrit Y."/>
            <person name="Stielow B."/>
            <person name="Szollosi G."/>
            <person name="Zifcakova L."/>
            <person name="Stursova M."/>
            <person name="Spatafora J.W."/>
            <person name="Tedersoo L."/>
            <person name="Vaario L.-M."/>
            <person name="Yamada A."/>
            <person name="Yan M."/>
            <person name="Wang P."/>
            <person name="Xu J."/>
            <person name="Bruns T."/>
            <person name="Baldrian P."/>
            <person name="Vilgalys R."/>
            <person name="Henrissat B."/>
            <person name="Grigoriev I.V."/>
            <person name="Hibbett D."/>
            <person name="Nagy L.G."/>
            <person name="Martin F.M."/>
        </authorList>
    </citation>
    <scope>NUCLEOTIDE SEQUENCE</scope>
    <source>
        <strain evidence="2">BED1</strain>
    </source>
</reference>
<accession>A0AAD4G5V9</accession>
<evidence type="ECO:0000256" key="1">
    <source>
        <dbReference type="SAM" id="MobiDB-lite"/>
    </source>
</evidence>
<evidence type="ECO:0000313" key="3">
    <source>
        <dbReference type="Proteomes" id="UP001194468"/>
    </source>
</evidence>
<comment type="caution">
    <text evidence="2">The sequence shown here is derived from an EMBL/GenBank/DDBJ whole genome shotgun (WGS) entry which is preliminary data.</text>
</comment>
<evidence type="ECO:0000313" key="2">
    <source>
        <dbReference type="EMBL" id="KAF8415908.1"/>
    </source>
</evidence>
<dbReference type="AlphaFoldDB" id="A0AAD4G5V9"/>
<sequence length="157" mass="16511">MPKGLLTSTAHPTGIWSLGSLSPSSLAIPSASSSADMLDKVNDVVALGYTKKRTSTMGGAGVKVAVLDIISDGEPEMGSLLAFFPVPAFASLVVSAFTTGHHSGKYVVRVEKTPMISSVTVYRNFMSIQTLIPNFPDSESETPSTNGTCVKPRDMSQ</sequence>
<dbReference type="Proteomes" id="UP001194468">
    <property type="component" value="Unassembled WGS sequence"/>
</dbReference>
<dbReference type="EMBL" id="WHUW01000284">
    <property type="protein sequence ID" value="KAF8415908.1"/>
    <property type="molecule type" value="Genomic_DNA"/>
</dbReference>
<proteinExistence type="predicted"/>
<feature type="region of interest" description="Disordered" evidence="1">
    <location>
        <begin position="136"/>
        <end position="157"/>
    </location>
</feature>
<keyword evidence="3" id="KW-1185">Reference proteome</keyword>
<protein>
    <submittedName>
        <fullName evidence="2">Uncharacterized protein</fullName>
    </submittedName>
</protein>
<reference evidence="2" key="2">
    <citation type="journal article" date="2020" name="Nat. Commun.">
        <title>Large-scale genome sequencing of mycorrhizal fungi provides insights into the early evolution of symbiotic traits.</title>
        <authorList>
            <person name="Miyauchi S."/>
            <person name="Kiss E."/>
            <person name="Kuo A."/>
            <person name="Drula E."/>
            <person name="Kohler A."/>
            <person name="Sanchez-Garcia M."/>
            <person name="Morin E."/>
            <person name="Andreopoulos B."/>
            <person name="Barry K.W."/>
            <person name="Bonito G."/>
            <person name="Buee M."/>
            <person name="Carver A."/>
            <person name="Chen C."/>
            <person name="Cichocki N."/>
            <person name="Clum A."/>
            <person name="Culley D."/>
            <person name="Crous P.W."/>
            <person name="Fauchery L."/>
            <person name="Girlanda M."/>
            <person name="Hayes R.D."/>
            <person name="Keri Z."/>
            <person name="LaButti K."/>
            <person name="Lipzen A."/>
            <person name="Lombard V."/>
            <person name="Magnuson J."/>
            <person name="Maillard F."/>
            <person name="Murat C."/>
            <person name="Nolan M."/>
            <person name="Ohm R.A."/>
            <person name="Pangilinan J."/>
            <person name="Pereira M.F."/>
            <person name="Perotto S."/>
            <person name="Peter M."/>
            <person name="Pfister S."/>
            <person name="Riley R."/>
            <person name="Sitrit Y."/>
            <person name="Stielow J.B."/>
            <person name="Szollosi G."/>
            <person name="Zifcakova L."/>
            <person name="Stursova M."/>
            <person name="Spatafora J.W."/>
            <person name="Tedersoo L."/>
            <person name="Vaario L.M."/>
            <person name="Yamada A."/>
            <person name="Yan M."/>
            <person name="Wang P."/>
            <person name="Xu J."/>
            <person name="Bruns T."/>
            <person name="Baldrian P."/>
            <person name="Vilgalys R."/>
            <person name="Dunand C."/>
            <person name="Henrissat B."/>
            <person name="Grigoriev I.V."/>
            <person name="Hibbett D."/>
            <person name="Nagy L.G."/>
            <person name="Martin F.M."/>
        </authorList>
    </citation>
    <scope>NUCLEOTIDE SEQUENCE</scope>
    <source>
        <strain evidence="2">BED1</strain>
    </source>
</reference>